<dbReference type="Proteomes" id="UP000805193">
    <property type="component" value="Unassembled WGS sequence"/>
</dbReference>
<name>A0AC60NX10_IXOPE</name>
<proteinExistence type="predicted"/>
<reference evidence="1 2" key="1">
    <citation type="journal article" date="2020" name="Cell">
        <title>Large-Scale Comparative Analyses of Tick Genomes Elucidate Their Genetic Diversity and Vector Capacities.</title>
        <authorList>
            <consortium name="Tick Genome and Microbiome Consortium (TIGMIC)"/>
            <person name="Jia N."/>
            <person name="Wang J."/>
            <person name="Shi W."/>
            <person name="Du L."/>
            <person name="Sun Y."/>
            <person name="Zhan W."/>
            <person name="Jiang J.F."/>
            <person name="Wang Q."/>
            <person name="Zhang B."/>
            <person name="Ji P."/>
            <person name="Bell-Sakyi L."/>
            <person name="Cui X.M."/>
            <person name="Yuan T.T."/>
            <person name="Jiang B.G."/>
            <person name="Yang W.F."/>
            <person name="Lam T.T."/>
            <person name="Chang Q.C."/>
            <person name="Ding S.J."/>
            <person name="Wang X.J."/>
            <person name="Zhu J.G."/>
            <person name="Ruan X.D."/>
            <person name="Zhao L."/>
            <person name="Wei J.T."/>
            <person name="Ye R.Z."/>
            <person name="Que T.C."/>
            <person name="Du C.H."/>
            <person name="Zhou Y.H."/>
            <person name="Cheng J.X."/>
            <person name="Dai P.F."/>
            <person name="Guo W.B."/>
            <person name="Han X.H."/>
            <person name="Huang E.J."/>
            <person name="Li L.F."/>
            <person name="Wei W."/>
            <person name="Gao Y.C."/>
            <person name="Liu J.Z."/>
            <person name="Shao H.Z."/>
            <person name="Wang X."/>
            <person name="Wang C.C."/>
            <person name="Yang T.C."/>
            <person name="Huo Q.B."/>
            <person name="Li W."/>
            <person name="Chen H.Y."/>
            <person name="Chen S.E."/>
            <person name="Zhou L.G."/>
            <person name="Ni X.B."/>
            <person name="Tian J.H."/>
            <person name="Sheng Y."/>
            <person name="Liu T."/>
            <person name="Pan Y.S."/>
            <person name="Xia L.Y."/>
            <person name="Li J."/>
            <person name="Zhao F."/>
            <person name="Cao W.C."/>
        </authorList>
    </citation>
    <scope>NUCLEOTIDE SEQUENCE [LARGE SCALE GENOMIC DNA]</scope>
    <source>
        <strain evidence="1">Iper-2018</strain>
    </source>
</reference>
<protein>
    <submittedName>
        <fullName evidence="1">Uncharacterized protein</fullName>
    </submittedName>
</protein>
<sequence length="500" mass="56735">MNEADTPLRKRSMNHGGFNASTFPLGDTKILPDYKNLKTLDEIDNMTTSLIDGSHSPAKDAVGNPFYFRIHLSRSDKIKVVLMSVFVVPIRIVLILIFLFLTWLGCYLGQLGLSPQRLQDQPIMGFRRDYLKPVLAFFMRLMFESGGLTYSFKGELAKQKEAPVLVVGPHSSLLDGVVVLLLGGLTPVAKADSEHVPIFGTILNFTQPVYVKRSDPNSRQNTVHEIARRATSKDPWSQVIIFPEGTCTNRSCLITFKLGAFVPGVPIQPILIRYPNELNTLTWTWDGPTAFQTLWLTLCQLRTNMEIEYMPVYIPSSEEKKDPKLFAENVRRLMAKIQFRDFDSEILKLKAAIKMKENLQVTFSEFSNLMGIPSDRFARNFFEVVDIDNTGRMDLRCFLSALWLVHPSEPHRAENAFKAFSGDGGGIILEDFTQLLWILLELPKSAALAMFQKLDRNSSGKVYLDDFREFLCASTQWADVFTPNERSQPLEDNMVRAKED</sequence>
<evidence type="ECO:0000313" key="2">
    <source>
        <dbReference type="Proteomes" id="UP000805193"/>
    </source>
</evidence>
<keyword evidence="2" id="KW-1185">Reference proteome</keyword>
<comment type="caution">
    <text evidence="1">The sequence shown here is derived from an EMBL/GenBank/DDBJ whole genome shotgun (WGS) entry which is preliminary data.</text>
</comment>
<gene>
    <name evidence="1" type="ORF">HPB47_011316</name>
</gene>
<evidence type="ECO:0000313" key="1">
    <source>
        <dbReference type="EMBL" id="KAG0411586.1"/>
    </source>
</evidence>
<accession>A0AC60NX10</accession>
<dbReference type="EMBL" id="JABSTQ010011420">
    <property type="protein sequence ID" value="KAG0411586.1"/>
    <property type="molecule type" value="Genomic_DNA"/>
</dbReference>
<organism evidence="1 2">
    <name type="scientific">Ixodes persulcatus</name>
    <name type="common">Taiga tick</name>
    <dbReference type="NCBI Taxonomy" id="34615"/>
    <lineage>
        <taxon>Eukaryota</taxon>
        <taxon>Metazoa</taxon>
        <taxon>Ecdysozoa</taxon>
        <taxon>Arthropoda</taxon>
        <taxon>Chelicerata</taxon>
        <taxon>Arachnida</taxon>
        <taxon>Acari</taxon>
        <taxon>Parasitiformes</taxon>
        <taxon>Ixodida</taxon>
        <taxon>Ixodoidea</taxon>
        <taxon>Ixodidae</taxon>
        <taxon>Ixodinae</taxon>
        <taxon>Ixodes</taxon>
    </lineage>
</organism>